<name>A0ABV0VNZ9_9TELE</name>
<reference evidence="2 3" key="1">
    <citation type="submission" date="2021-06" db="EMBL/GenBank/DDBJ databases">
        <authorList>
            <person name="Palmer J.M."/>
        </authorList>
    </citation>
    <scope>NUCLEOTIDE SEQUENCE [LARGE SCALE GENOMIC DNA]</scope>
    <source>
        <strain evidence="2 3">XR_2019</strain>
        <tissue evidence="2">Muscle</tissue>
    </source>
</reference>
<accession>A0ABV0VNZ9</accession>
<evidence type="ECO:0000313" key="2">
    <source>
        <dbReference type="EMBL" id="MEQ2258911.1"/>
    </source>
</evidence>
<evidence type="ECO:0000313" key="3">
    <source>
        <dbReference type="Proteomes" id="UP001444071"/>
    </source>
</evidence>
<dbReference type="Proteomes" id="UP001444071">
    <property type="component" value="Unassembled WGS sequence"/>
</dbReference>
<organism evidence="2 3">
    <name type="scientific">Xenotaenia resolanae</name>
    <dbReference type="NCBI Taxonomy" id="208358"/>
    <lineage>
        <taxon>Eukaryota</taxon>
        <taxon>Metazoa</taxon>
        <taxon>Chordata</taxon>
        <taxon>Craniata</taxon>
        <taxon>Vertebrata</taxon>
        <taxon>Euteleostomi</taxon>
        <taxon>Actinopterygii</taxon>
        <taxon>Neopterygii</taxon>
        <taxon>Teleostei</taxon>
        <taxon>Neoteleostei</taxon>
        <taxon>Acanthomorphata</taxon>
        <taxon>Ovalentaria</taxon>
        <taxon>Atherinomorphae</taxon>
        <taxon>Cyprinodontiformes</taxon>
        <taxon>Goodeidae</taxon>
        <taxon>Xenotaenia</taxon>
    </lineage>
</organism>
<proteinExistence type="predicted"/>
<keyword evidence="3" id="KW-1185">Reference proteome</keyword>
<feature type="compositionally biased region" description="Basic and acidic residues" evidence="1">
    <location>
        <begin position="86"/>
        <end position="122"/>
    </location>
</feature>
<dbReference type="EMBL" id="JAHRIM010001740">
    <property type="protein sequence ID" value="MEQ2258911.1"/>
    <property type="molecule type" value="Genomic_DNA"/>
</dbReference>
<feature type="region of interest" description="Disordered" evidence="1">
    <location>
        <begin position="71"/>
        <end position="122"/>
    </location>
</feature>
<comment type="caution">
    <text evidence="2">The sequence shown here is derived from an EMBL/GenBank/DDBJ whole genome shotgun (WGS) entry which is preliminary data.</text>
</comment>
<evidence type="ECO:0000256" key="1">
    <source>
        <dbReference type="SAM" id="MobiDB-lite"/>
    </source>
</evidence>
<protein>
    <submittedName>
        <fullName evidence="2">Uncharacterized protein</fullName>
    </submittedName>
</protein>
<sequence>MPGIRRNPIIGNPIMYTSSTSSTDIHYQTHDPPLLAGVHCVSGEERPVQTRGLFLTLSSHRQNLINCVERPADQIHNSQLGRYAKRGSERRQDTEQKQGRQGRVRETGEKRPPPPRAETERVRYSVQTIIHKDKRHEMCSHPTIQ</sequence>
<gene>
    <name evidence="2" type="ORF">XENORESO_004231</name>
</gene>